<organism evidence="1">
    <name type="scientific">Sulfurovum sp. enrichment culture clone C5</name>
    <dbReference type="NCBI Taxonomy" id="497650"/>
    <lineage>
        <taxon>Bacteria</taxon>
        <taxon>Pseudomonadati</taxon>
        <taxon>Campylobacterota</taxon>
        <taxon>Epsilonproteobacteria</taxon>
        <taxon>Campylobacterales</taxon>
        <taxon>Sulfurovaceae</taxon>
        <taxon>Sulfurovum</taxon>
        <taxon>environmental samples</taxon>
    </lineage>
</organism>
<accession>A0A0S4XPP4</accession>
<reference evidence="1" key="1">
    <citation type="submission" date="2015-11" db="EMBL/GenBank/DDBJ databases">
        <authorList>
            <person name="Zhang Y."/>
            <person name="Guo Z."/>
        </authorList>
    </citation>
    <scope>NUCLEOTIDE SEQUENCE</scope>
    <source>
        <strain evidence="1">BN30871</strain>
    </source>
</reference>
<sequence length="186" mass="21256">MSILEYAKEKDLVWQPSFSGKLGNGLVGYRGALIVEEGKQLSPDRKLPPKIQARQVILVTDEEKMKLFSAELESILHFEPFFEKYKTFFDPTTLVILYVTDLNKNATFVYEGVTINAYSLHESSVWNELLDLSNLEKSELKKMDNEEKIEALYEELLATDCTEKQMSFEEILSLKGESSKKIMGAV</sequence>
<evidence type="ECO:0000313" key="1">
    <source>
        <dbReference type="EMBL" id="CUV66272.1"/>
    </source>
</evidence>
<protein>
    <submittedName>
        <fullName evidence="1">Uncharacterized protein</fullName>
    </submittedName>
</protein>
<gene>
    <name evidence="1" type="ORF">BN3087_710002</name>
</gene>
<name>A0A0S4XPP4_9BACT</name>
<proteinExistence type="predicted"/>
<dbReference type="EMBL" id="FAXN01000075">
    <property type="protein sequence ID" value="CUV66272.1"/>
    <property type="molecule type" value="Genomic_DNA"/>
</dbReference>
<dbReference type="AlphaFoldDB" id="A0A0S4XPP4"/>